<gene>
    <name evidence="8" type="ORF">BHV79_10605</name>
</gene>
<evidence type="ECO:0000256" key="5">
    <source>
        <dbReference type="ARBA" id="ARBA00023237"/>
    </source>
</evidence>
<feature type="domain" description="SusD-like N-terminal" evidence="7">
    <location>
        <begin position="46"/>
        <end position="225"/>
    </location>
</feature>
<dbReference type="InterPro" id="IPR012944">
    <property type="entry name" value="SusD_RagB_dom"/>
</dbReference>
<evidence type="ECO:0000256" key="2">
    <source>
        <dbReference type="ARBA" id="ARBA00006275"/>
    </source>
</evidence>
<keyword evidence="4" id="KW-0472">Membrane</keyword>
<evidence type="ECO:0000256" key="4">
    <source>
        <dbReference type="ARBA" id="ARBA00023136"/>
    </source>
</evidence>
<keyword evidence="3" id="KW-0732">Signal</keyword>
<organism evidence="8 9">
    <name type="scientific">Bacteroides uniformis</name>
    <dbReference type="NCBI Taxonomy" id="820"/>
    <lineage>
        <taxon>Bacteria</taxon>
        <taxon>Pseudomonadati</taxon>
        <taxon>Bacteroidota</taxon>
        <taxon>Bacteroidia</taxon>
        <taxon>Bacteroidales</taxon>
        <taxon>Bacteroidaceae</taxon>
        <taxon>Bacteroides</taxon>
    </lineage>
</organism>
<reference evidence="8 9" key="1">
    <citation type="journal article" date="2016" name="Nat. Biotechnol.">
        <title>Measurement of bacterial replication rates in microbial communities.</title>
        <authorList>
            <person name="Brown C.T."/>
            <person name="Olm M.R."/>
            <person name="Thomas B.C."/>
            <person name="Banfield J.F."/>
        </authorList>
    </citation>
    <scope>NUCLEOTIDE SEQUENCE [LARGE SCALE GENOMIC DNA]</scope>
    <source>
        <strain evidence="8">45_41</strain>
    </source>
</reference>
<evidence type="ECO:0000256" key="1">
    <source>
        <dbReference type="ARBA" id="ARBA00004442"/>
    </source>
</evidence>
<evidence type="ECO:0000256" key="3">
    <source>
        <dbReference type="ARBA" id="ARBA00022729"/>
    </source>
</evidence>
<dbReference type="AlphaFoldDB" id="A0A1Q6I0F5"/>
<dbReference type="Pfam" id="PF14322">
    <property type="entry name" value="SusD-like_3"/>
    <property type="match status" value="1"/>
</dbReference>
<protein>
    <submittedName>
        <fullName evidence="8">RagB/SusD family nutrient uptake outer membrane protein</fullName>
    </submittedName>
</protein>
<evidence type="ECO:0000313" key="8">
    <source>
        <dbReference type="EMBL" id="OKZ32338.1"/>
    </source>
</evidence>
<sequence length="548" mass="61828">MKATHYIYILFAALLTLTCVGCEDRLNIEKHGSLGGPENYYKTDEEAEAAVASMLISWRDVYSNWFYVKNLLSDDAYAGGGSRGDNAQMEQLNEFTFFTDNSMISGLYSGLYTLVYKANLIIENVTGESPIMKRAVAEAKFYRAWAYLELVTLWGTAPLVDHLLAPSEYHVSNSTPEVLWAFVEQNLEEAISSNALPSKSGIDDADATSRVTLETAKAHLGKAYLFQGKYTEAAAILDEVIDSKKYELYRGDFDMLGHAATNNCSEAMLEVQRRNNSEQAWNQFVQFYIMLGWRTSHMVYGPKALSEEGISMGTYGFFNPTKSLYDAFVEREGVDGYRLHSSIRTYEQMNEIDMTINAGLYLIGNEGYFFWKTRLLGSDNIIDQSWFQSLQYTNLRVMRYAEVLLMAAEAHVMGGGSADKAVKYINEIRTRAKLAPLSSVTLDDVKKEKRLELCLEGTRFQDLVRWGDAKAVLSEQGKSIPAYGYFPKIDPNTGEVVKDAQGNPVFEFKLEPANIKNSVYGFQDKHMLLPIPYSELNVNPNIKQNINW</sequence>
<dbReference type="EMBL" id="MNQU01000234">
    <property type="protein sequence ID" value="OKZ32338.1"/>
    <property type="molecule type" value="Genomic_DNA"/>
</dbReference>
<dbReference type="Gene3D" id="1.25.40.390">
    <property type="match status" value="1"/>
</dbReference>
<dbReference type="GO" id="GO:0009279">
    <property type="term" value="C:cell outer membrane"/>
    <property type="evidence" value="ECO:0007669"/>
    <property type="project" value="UniProtKB-SubCell"/>
</dbReference>
<comment type="caution">
    <text evidence="8">The sequence shown here is derived from an EMBL/GenBank/DDBJ whole genome shotgun (WGS) entry which is preliminary data.</text>
</comment>
<evidence type="ECO:0000259" key="7">
    <source>
        <dbReference type="Pfam" id="PF14322"/>
    </source>
</evidence>
<keyword evidence="5" id="KW-0998">Cell outer membrane</keyword>
<evidence type="ECO:0000313" key="9">
    <source>
        <dbReference type="Proteomes" id="UP000186549"/>
    </source>
</evidence>
<evidence type="ECO:0000259" key="6">
    <source>
        <dbReference type="Pfam" id="PF07980"/>
    </source>
</evidence>
<proteinExistence type="inferred from homology"/>
<comment type="subcellular location">
    <subcellularLocation>
        <location evidence="1">Cell outer membrane</location>
    </subcellularLocation>
</comment>
<comment type="similarity">
    <text evidence="2">Belongs to the SusD family.</text>
</comment>
<dbReference type="InterPro" id="IPR011990">
    <property type="entry name" value="TPR-like_helical_dom_sf"/>
</dbReference>
<accession>A0A1Q6I0F5</accession>
<feature type="domain" description="RagB/SusD" evidence="6">
    <location>
        <begin position="379"/>
        <end position="548"/>
    </location>
</feature>
<name>A0A1Q6I0F5_BACUN</name>
<dbReference type="InterPro" id="IPR033985">
    <property type="entry name" value="SusD-like_N"/>
</dbReference>
<dbReference type="Pfam" id="PF07980">
    <property type="entry name" value="SusD_RagB"/>
    <property type="match status" value="1"/>
</dbReference>
<dbReference type="Proteomes" id="UP000186549">
    <property type="component" value="Unassembled WGS sequence"/>
</dbReference>
<dbReference type="SUPFAM" id="SSF48452">
    <property type="entry name" value="TPR-like"/>
    <property type="match status" value="1"/>
</dbReference>